<comment type="similarity">
    <text evidence="1 3">Belongs to the short-chain dehydrogenases/reductases (SDR) family.</text>
</comment>
<dbReference type="SUPFAM" id="SSF51735">
    <property type="entry name" value="NAD(P)-binding Rossmann-fold domains"/>
    <property type="match status" value="1"/>
</dbReference>
<dbReference type="Gene3D" id="3.40.50.720">
    <property type="entry name" value="NAD(P)-binding Rossmann-like Domain"/>
    <property type="match status" value="1"/>
</dbReference>
<dbReference type="InterPro" id="IPR051911">
    <property type="entry name" value="SDR_oxidoreductase"/>
</dbReference>
<evidence type="ECO:0000313" key="4">
    <source>
        <dbReference type="EMBL" id="NEN23293.1"/>
    </source>
</evidence>
<reference evidence="4 5" key="1">
    <citation type="submission" date="2020-02" db="EMBL/GenBank/DDBJ databases">
        <title>Out from the shadows clarifying the taxonomy of the family Cryomorphaceae and related taxa by utilizing the GTDB taxonomic framework.</title>
        <authorList>
            <person name="Bowman J.P."/>
        </authorList>
    </citation>
    <scope>NUCLEOTIDE SEQUENCE [LARGE SCALE GENOMIC DNA]</scope>
    <source>
        <strain evidence="4 5">QSSC 1-22</strain>
    </source>
</reference>
<dbReference type="EMBL" id="JAAGVY010000009">
    <property type="protein sequence ID" value="NEN23293.1"/>
    <property type="molecule type" value="Genomic_DNA"/>
</dbReference>
<name>A0A7K3WNR1_9FLAO</name>
<dbReference type="PANTHER" id="PTHR43976">
    <property type="entry name" value="SHORT CHAIN DEHYDROGENASE"/>
    <property type="match status" value="1"/>
</dbReference>
<evidence type="ECO:0000256" key="1">
    <source>
        <dbReference type="ARBA" id="ARBA00006484"/>
    </source>
</evidence>
<sequence>MERKIILVTGGSSGIGLAICRYLQQKGCTVYGTSRKARNGELMHGIPMLQLFTEDSKSIFDAVHWLIEKEGRIDVLVNNAGTGIAGAIEDTSTEEMVSLFKSNVFGQLECCRAVIPFMRKQNKGQIINISSIAGEFGLPFRGVYSASKSAIDRFSETLRMELKQWNIAVSIVQPGDYKTNINNNRIIAKRSLDKDSPYYEGFTKLYKAISEDISNGHDPIGVARVVWKIVDSKYPLMRYPAATFWQRVSLSVNRVLPFHLFQKILLKRFPVE</sequence>
<accession>A0A7K3WNR1</accession>
<protein>
    <submittedName>
        <fullName evidence="4">SDR family oxidoreductase</fullName>
    </submittedName>
</protein>
<dbReference type="InterPro" id="IPR020904">
    <property type="entry name" value="Sc_DH/Rdtase_CS"/>
</dbReference>
<dbReference type="PROSITE" id="PS00061">
    <property type="entry name" value="ADH_SHORT"/>
    <property type="match status" value="1"/>
</dbReference>
<evidence type="ECO:0000256" key="2">
    <source>
        <dbReference type="ARBA" id="ARBA00023002"/>
    </source>
</evidence>
<dbReference type="PRINTS" id="PR00080">
    <property type="entry name" value="SDRFAMILY"/>
</dbReference>
<keyword evidence="2" id="KW-0560">Oxidoreductase</keyword>
<dbReference type="AlphaFoldDB" id="A0A7K3WNR1"/>
<dbReference type="InterPro" id="IPR002347">
    <property type="entry name" value="SDR_fam"/>
</dbReference>
<dbReference type="InterPro" id="IPR036291">
    <property type="entry name" value="NAD(P)-bd_dom_sf"/>
</dbReference>
<dbReference type="PRINTS" id="PR00081">
    <property type="entry name" value="GDHRDH"/>
</dbReference>
<dbReference type="GO" id="GO:0016491">
    <property type="term" value="F:oxidoreductase activity"/>
    <property type="evidence" value="ECO:0007669"/>
    <property type="project" value="UniProtKB-KW"/>
</dbReference>
<dbReference type="CDD" id="cd05374">
    <property type="entry name" value="17beta-HSD-like_SDR_c"/>
    <property type="match status" value="1"/>
</dbReference>
<dbReference type="RefSeq" id="WP_163284373.1">
    <property type="nucleotide sequence ID" value="NZ_JAAGVY010000009.1"/>
</dbReference>
<organism evidence="4 5">
    <name type="scientific">Cryomorpha ignava</name>
    <dbReference type="NCBI Taxonomy" id="101383"/>
    <lineage>
        <taxon>Bacteria</taxon>
        <taxon>Pseudomonadati</taxon>
        <taxon>Bacteroidota</taxon>
        <taxon>Flavobacteriia</taxon>
        <taxon>Flavobacteriales</taxon>
        <taxon>Cryomorphaceae</taxon>
        <taxon>Cryomorpha</taxon>
    </lineage>
</organism>
<comment type="caution">
    <text evidence="4">The sequence shown here is derived from an EMBL/GenBank/DDBJ whole genome shotgun (WGS) entry which is preliminary data.</text>
</comment>
<keyword evidence="5" id="KW-1185">Reference proteome</keyword>
<proteinExistence type="inferred from homology"/>
<evidence type="ECO:0000313" key="5">
    <source>
        <dbReference type="Proteomes" id="UP000486602"/>
    </source>
</evidence>
<gene>
    <name evidence="4" type="ORF">G3O08_07255</name>
</gene>
<dbReference type="Pfam" id="PF00106">
    <property type="entry name" value="adh_short"/>
    <property type="match status" value="1"/>
</dbReference>
<evidence type="ECO:0000256" key="3">
    <source>
        <dbReference type="RuleBase" id="RU000363"/>
    </source>
</evidence>
<dbReference type="PANTHER" id="PTHR43976:SF16">
    <property type="entry name" value="SHORT-CHAIN DEHYDROGENASE_REDUCTASE FAMILY PROTEIN"/>
    <property type="match status" value="1"/>
</dbReference>
<dbReference type="Proteomes" id="UP000486602">
    <property type="component" value="Unassembled WGS sequence"/>
</dbReference>